<gene>
    <name evidence="3" type="primary">bacC</name>
    <name evidence="3" type="ORF">GCM10023321_45970</name>
</gene>
<dbReference type="PROSITE" id="PS00061">
    <property type="entry name" value="ADH_SHORT"/>
    <property type="match status" value="1"/>
</dbReference>
<dbReference type="InterPro" id="IPR002347">
    <property type="entry name" value="SDR_fam"/>
</dbReference>
<comment type="similarity">
    <text evidence="1">Belongs to the short-chain dehydrogenases/reductases (SDR) family.</text>
</comment>
<keyword evidence="4" id="KW-1185">Reference proteome</keyword>
<dbReference type="SUPFAM" id="SSF51735">
    <property type="entry name" value="NAD(P)-binding Rossmann-fold domains"/>
    <property type="match status" value="1"/>
</dbReference>
<dbReference type="Gene3D" id="3.40.50.720">
    <property type="entry name" value="NAD(P)-binding Rossmann-like Domain"/>
    <property type="match status" value="1"/>
</dbReference>
<name>A0ABP9QGJ6_9PSEU</name>
<proteinExistence type="inferred from homology"/>
<evidence type="ECO:0000313" key="4">
    <source>
        <dbReference type="Proteomes" id="UP001428817"/>
    </source>
</evidence>
<organism evidence="3 4">
    <name type="scientific">Pseudonocardia eucalypti</name>
    <dbReference type="NCBI Taxonomy" id="648755"/>
    <lineage>
        <taxon>Bacteria</taxon>
        <taxon>Bacillati</taxon>
        <taxon>Actinomycetota</taxon>
        <taxon>Actinomycetes</taxon>
        <taxon>Pseudonocardiales</taxon>
        <taxon>Pseudonocardiaceae</taxon>
        <taxon>Pseudonocardia</taxon>
    </lineage>
</organism>
<dbReference type="InterPro" id="IPR036291">
    <property type="entry name" value="NAD(P)-bd_dom_sf"/>
</dbReference>
<dbReference type="RefSeq" id="WP_185060093.1">
    <property type="nucleotide sequence ID" value="NZ_BAABJP010000024.1"/>
</dbReference>
<dbReference type="Pfam" id="PF13561">
    <property type="entry name" value="adh_short_C2"/>
    <property type="match status" value="1"/>
</dbReference>
<dbReference type="Proteomes" id="UP001428817">
    <property type="component" value="Unassembled WGS sequence"/>
</dbReference>
<dbReference type="EMBL" id="BAABJP010000024">
    <property type="protein sequence ID" value="GAA5161565.1"/>
    <property type="molecule type" value="Genomic_DNA"/>
</dbReference>
<sequence>MDLQLRGRVVVISGAASGIGRACAWAFAREGARLGLLDIDVPGGHAVKEELTRALDAEVAFVAADVAAEPEVAAAVQSVAARYDGLDVVVACAGISGPFGRSIDEITGSQWDAVLAVNVRGPFLLAKHARPYLAGSAVAAVVLLASDSSFVAAPGMLPYNASKGAVLQLTRALSVDLAEWAIRVNCVCPSVVDTPMARADLGGLAGSAFPVQTAAQVANHVLYLASPCSAPVNGTSLVSDFGYLSRSAFPA</sequence>
<accession>A0ABP9QGJ6</accession>
<dbReference type="PANTHER" id="PTHR43180">
    <property type="entry name" value="3-OXOACYL-(ACYL-CARRIER-PROTEIN) REDUCTASE (AFU_ORTHOLOGUE AFUA_6G11210)"/>
    <property type="match status" value="1"/>
</dbReference>
<dbReference type="PANTHER" id="PTHR43180:SF66">
    <property type="entry name" value="SHORT-CHAIN DEHYDROGENASE_REDUCTASE FAMILY PROTEIN"/>
    <property type="match status" value="1"/>
</dbReference>
<evidence type="ECO:0000313" key="3">
    <source>
        <dbReference type="EMBL" id="GAA5161565.1"/>
    </source>
</evidence>
<comment type="caution">
    <text evidence="3">The sequence shown here is derived from an EMBL/GenBank/DDBJ whole genome shotgun (WGS) entry which is preliminary data.</text>
</comment>
<reference evidence="4" key="1">
    <citation type="journal article" date="2019" name="Int. J. Syst. Evol. Microbiol.">
        <title>The Global Catalogue of Microorganisms (GCM) 10K type strain sequencing project: providing services to taxonomists for standard genome sequencing and annotation.</title>
        <authorList>
            <consortium name="The Broad Institute Genomics Platform"/>
            <consortium name="The Broad Institute Genome Sequencing Center for Infectious Disease"/>
            <person name="Wu L."/>
            <person name="Ma J."/>
        </authorList>
    </citation>
    <scope>NUCLEOTIDE SEQUENCE [LARGE SCALE GENOMIC DNA]</scope>
    <source>
        <strain evidence="4">JCM 18303</strain>
    </source>
</reference>
<evidence type="ECO:0000256" key="2">
    <source>
        <dbReference type="ARBA" id="ARBA00023002"/>
    </source>
</evidence>
<dbReference type="InterPro" id="IPR020904">
    <property type="entry name" value="Sc_DH/Rdtase_CS"/>
</dbReference>
<keyword evidence="2" id="KW-0560">Oxidoreductase</keyword>
<evidence type="ECO:0000256" key="1">
    <source>
        <dbReference type="ARBA" id="ARBA00006484"/>
    </source>
</evidence>
<dbReference type="CDD" id="cd05233">
    <property type="entry name" value="SDR_c"/>
    <property type="match status" value="1"/>
</dbReference>
<protein>
    <submittedName>
        <fullName evidence="3">Dihydroanticapsin 7-dehydrogenase</fullName>
    </submittedName>
</protein>
<dbReference type="PRINTS" id="PR00081">
    <property type="entry name" value="GDHRDH"/>
</dbReference>